<dbReference type="NCBIfam" id="TIGR02281">
    <property type="entry name" value="clan_AA_DTGA"/>
    <property type="match status" value="1"/>
</dbReference>
<proteinExistence type="predicted"/>
<name>A0A1Y5TDD4_9RHOB</name>
<dbReference type="InterPro" id="IPR001969">
    <property type="entry name" value="Aspartic_peptidase_AS"/>
</dbReference>
<dbReference type="InterPro" id="IPR011969">
    <property type="entry name" value="Clan_AA_Asp_peptidase_C"/>
</dbReference>
<dbReference type="OrthoDB" id="7595324at2"/>
<evidence type="ECO:0000256" key="1">
    <source>
        <dbReference type="SAM" id="Phobius"/>
    </source>
</evidence>
<organism evidence="2 3">
    <name type="scientific">Palleronia marisminoris</name>
    <dbReference type="NCBI Taxonomy" id="315423"/>
    <lineage>
        <taxon>Bacteria</taxon>
        <taxon>Pseudomonadati</taxon>
        <taxon>Pseudomonadota</taxon>
        <taxon>Alphaproteobacteria</taxon>
        <taxon>Rhodobacterales</taxon>
        <taxon>Roseobacteraceae</taxon>
        <taxon>Palleronia</taxon>
    </lineage>
</organism>
<gene>
    <name evidence="2" type="ORF">PAM7066_02805</name>
</gene>
<keyword evidence="1" id="KW-0812">Transmembrane</keyword>
<dbReference type="Pfam" id="PF13975">
    <property type="entry name" value="gag-asp_proteas"/>
    <property type="match status" value="1"/>
</dbReference>
<protein>
    <recommendedName>
        <fullName evidence="4">Retroviral aspartyl protease</fullName>
    </recommendedName>
</protein>
<feature type="transmembrane region" description="Helical" evidence="1">
    <location>
        <begin position="6"/>
        <end position="26"/>
    </location>
</feature>
<dbReference type="PROSITE" id="PS00141">
    <property type="entry name" value="ASP_PROTEASE"/>
    <property type="match status" value="1"/>
</dbReference>
<evidence type="ECO:0000313" key="2">
    <source>
        <dbReference type="EMBL" id="SLN57852.1"/>
    </source>
</evidence>
<dbReference type="GO" id="GO:0004190">
    <property type="term" value="F:aspartic-type endopeptidase activity"/>
    <property type="evidence" value="ECO:0007669"/>
    <property type="project" value="InterPro"/>
</dbReference>
<keyword evidence="1" id="KW-1133">Transmembrane helix</keyword>
<dbReference type="EMBL" id="FWFV01000008">
    <property type="protein sequence ID" value="SLN57852.1"/>
    <property type="molecule type" value="Genomic_DNA"/>
</dbReference>
<feature type="transmembrane region" description="Helical" evidence="1">
    <location>
        <begin position="38"/>
        <end position="58"/>
    </location>
</feature>
<dbReference type="SUPFAM" id="SSF50630">
    <property type="entry name" value="Acid proteases"/>
    <property type="match status" value="1"/>
</dbReference>
<dbReference type="Gene3D" id="2.40.70.10">
    <property type="entry name" value="Acid Proteases"/>
    <property type="match status" value="1"/>
</dbReference>
<dbReference type="GO" id="GO:0006508">
    <property type="term" value="P:proteolysis"/>
    <property type="evidence" value="ECO:0007669"/>
    <property type="project" value="InterPro"/>
</dbReference>
<dbReference type="Proteomes" id="UP000193870">
    <property type="component" value="Unassembled WGS sequence"/>
</dbReference>
<dbReference type="InterPro" id="IPR021109">
    <property type="entry name" value="Peptidase_aspartic_dom_sf"/>
</dbReference>
<sequence length="192" mass="20360">MAGNDTASLIYLVLLGTAILGYFIAANRQGLGTTMRQLALWALIFLGVIAAAGLWPSIRDEVVPRQSYTSTGSLEVPRGLDGHYHVTLGINGEPISFVVDTGASDIVLSQQDARRAGIEPDSLAYLGRAQTANGTVPLARVSLDRVSLGEEVERGVPASVNGGEMNGSLLGMSYLSRFGRISIENDVLTLTR</sequence>
<dbReference type="RefSeq" id="WP_085854810.1">
    <property type="nucleotide sequence ID" value="NZ_FOPF01000008.1"/>
</dbReference>
<keyword evidence="1" id="KW-0472">Membrane</keyword>
<dbReference type="CDD" id="cd05483">
    <property type="entry name" value="retropepsin_like_bacteria"/>
    <property type="match status" value="1"/>
</dbReference>
<keyword evidence="3" id="KW-1185">Reference proteome</keyword>
<dbReference type="AlphaFoldDB" id="A0A1Y5TDD4"/>
<dbReference type="InterPro" id="IPR034122">
    <property type="entry name" value="Retropepsin-like_bacterial"/>
</dbReference>
<dbReference type="STRING" id="315423.SAMN04488020_10897"/>
<evidence type="ECO:0000313" key="3">
    <source>
        <dbReference type="Proteomes" id="UP000193870"/>
    </source>
</evidence>
<evidence type="ECO:0008006" key="4">
    <source>
        <dbReference type="Google" id="ProtNLM"/>
    </source>
</evidence>
<reference evidence="2 3" key="1">
    <citation type="submission" date="2017-03" db="EMBL/GenBank/DDBJ databases">
        <authorList>
            <person name="Afonso C.L."/>
            <person name="Miller P.J."/>
            <person name="Scott M.A."/>
            <person name="Spackman E."/>
            <person name="Goraichik I."/>
            <person name="Dimitrov K.M."/>
            <person name="Suarez D.L."/>
            <person name="Swayne D.E."/>
        </authorList>
    </citation>
    <scope>NUCLEOTIDE SEQUENCE [LARGE SCALE GENOMIC DNA]</scope>
    <source>
        <strain evidence="2 3">CECT 7066</strain>
    </source>
</reference>
<accession>A0A1Y5TDD4</accession>